<keyword evidence="29" id="KW-1185">Reference proteome</keyword>
<dbReference type="GO" id="GO:0006412">
    <property type="term" value="P:translation"/>
    <property type="evidence" value="ECO:0007669"/>
    <property type="project" value="UniProtKB-UniRule"/>
</dbReference>
<dbReference type="EMBL" id="PESN01000002">
    <property type="protein sequence ID" value="PIN27687.1"/>
    <property type="molecule type" value="Genomic_DNA"/>
</dbReference>
<dbReference type="EMBL" id="PENH01000002">
    <property type="protein sequence ID" value="PJI23990.1"/>
    <property type="molecule type" value="Genomic_DNA"/>
</dbReference>
<evidence type="ECO:0000313" key="13">
    <source>
        <dbReference type="EMBL" id="PIN27687.1"/>
    </source>
</evidence>
<evidence type="ECO:0000256" key="5">
    <source>
        <dbReference type="HAMAP-Rule" id="MF_00373"/>
    </source>
</evidence>
<dbReference type="GO" id="GO:0003735">
    <property type="term" value="F:structural constituent of ribosome"/>
    <property type="evidence" value="ECO:0007669"/>
    <property type="project" value="InterPro"/>
</dbReference>
<dbReference type="SUPFAM" id="SSF143800">
    <property type="entry name" value="L28p-like"/>
    <property type="match status" value="1"/>
</dbReference>
<evidence type="ECO:0000256" key="2">
    <source>
        <dbReference type="ARBA" id="ARBA00022980"/>
    </source>
</evidence>
<dbReference type="Pfam" id="PF00830">
    <property type="entry name" value="Ribosomal_L28"/>
    <property type="match status" value="1"/>
</dbReference>
<evidence type="ECO:0000313" key="23">
    <source>
        <dbReference type="Proteomes" id="UP000229630"/>
    </source>
</evidence>
<reference evidence="14 21" key="8">
    <citation type="submission" date="2017-11" db="EMBL/GenBank/DDBJ databases">
        <title>Genome sequencing of Prevotella intermedia KCOM 2698.</title>
        <authorList>
            <person name="Kook J.-K."/>
            <person name="Park S.-N."/>
            <person name="Lim Y.K."/>
        </authorList>
    </citation>
    <scope>NUCLEOTIDE SEQUENCE [LARGE SCALE GENOMIC DNA]</scope>
    <source>
        <strain evidence="14 21">KCOM 2698</strain>
    </source>
</reference>
<evidence type="ECO:0000313" key="24">
    <source>
        <dbReference type="Proteomes" id="UP000229884"/>
    </source>
</evidence>
<evidence type="ECO:0000256" key="3">
    <source>
        <dbReference type="ARBA" id="ARBA00023274"/>
    </source>
</evidence>
<dbReference type="EMBL" id="PEKN01000002">
    <property type="protein sequence ID" value="PIK19665.1"/>
    <property type="molecule type" value="Genomic_DNA"/>
</dbReference>
<dbReference type="InterPro" id="IPR001383">
    <property type="entry name" value="Ribosomal_bL28_bact-type"/>
</dbReference>
<evidence type="ECO:0000256" key="4">
    <source>
        <dbReference type="ARBA" id="ARBA00035174"/>
    </source>
</evidence>
<evidence type="ECO:0000313" key="14">
    <source>
        <dbReference type="EMBL" id="PJI18736.1"/>
    </source>
</evidence>
<dbReference type="PATRIC" id="fig|28131.4.peg.416"/>
<evidence type="ECO:0000313" key="15">
    <source>
        <dbReference type="EMBL" id="PJI23990.1"/>
    </source>
</evidence>
<dbReference type="GO" id="GO:0005840">
    <property type="term" value="C:ribosome"/>
    <property type="evidence" value="ECO:0007669"/>
    <property type="project" value="UniProtKB-KW"/>
</dbReference>
<evidence type="ECO:0000313" key="29">
    <source>
        <dbReference type="Proteomes" id="UP000283868"/>
    </source>
</evidence>
<dbReference type="Proteomes" id="UP000230500">
    <property type="component" value="Unassembled WGS sequence"/>
</dbReference>
<evidence type="ECO:0000313" key="25">
    <source>
        <dbReference type="Proteomes" id="UP000230046"/>
    </source>
</evidence>
<evidence type="ECO:0000313" key="27">
    <source>
        <dbReference type="Proteomes" id="UP000230742"/>
    </source>
</evidence>
<evidence type="ECO:0000313" key="28">
    <source>
        <dbReference type="Proteomes" id="UP000231201"/>
    </source>
</evidence>
<dbReference type="EMBL" id="CP024696">
    <property type="protein sequence ID" value="ATV52144.1"/>
    <property type="molecule type" value="Genomic_DNA"/>
</dbReference>
<dbReference type="PANTHER" id="PTHR13528:SF2">
    <property type="entry name" value="LARGE RIBOSOMAL SUBUNIT PROTEIN BL28M"/>
    <property type="match status" value="1"/>
</dbReference>
<dbReference type="Proteomes" id="UP000229102">
    <property type="component" value="Unassembled WGS sequence"/>
</dbReference>
<dbReference type="NCBIfam" id="TIGR00009">
    <property type="entry name" value="L28"/>
    <property type="match status" value="1"/>
</dbReference>
<keyword evidence="2 5" id="KW-0689">Ribosomal protein</keyword>
<dbReference type="Proteomes" id="UP000230046">
    <property type="component" value="Unassembled WGS sequence"/>
</dbReference>
<evidence type="ECO:0000313" key="20">
    <source>
        <dbReference type="Proteomes" id="UP000219058"/>
    </source>
</evidence>
<reference evidence="8 22" key="6">
    <citation type="submission" date="2017-11" db="EMBL/GenBank/DDBJ databases">
        <title>Genome sequencing of Prevotella intermedia KCOM 2033.</title>
        <authorList>
            <person name="Kook J.-K."/>
            <person name="Park S.-N."/>
            <person name="Lim Y.K."/>
        </authorList>
    </citation>
    <scope>NUCLEOTIDE SEQUENCE [LARGE SCALE GENOMIC DNA]</scope>
    <source>
        <strain evidence="8 22">KCOM 2033</strain>
    </source>
</reference>
<dbReference type="OMA" id="LHTKRIW"/>
<sequence>MSKICQITGKKAQIGCNVSHSKHRTKRSFDVNLFSKKFYYVEEGCWISLKISAAGLRTINKLGLDRALKQAVSKGYVDWKDIKVIGD</sequence>
<evidence type="ECO:0000313" key="18">
    <source>
        <dbReference type="Proteomes" id="UP000067008"/>
    </source>
</evidence>
<dbReference type="Proteomes" id="UP000229323">
    <property type="component" value="Chromosome"/>
</dbReference>
<organism evidence="14 21">
    <name type="scientific">Prevotella intermedia</name>
    <dbReference type="NCBI Taxonomy" id="28131"/>
    <lineage>
        <taxon>Bacteria</taxon>
        <taxon>Pseudomonadati</taxon>
        <taxon>Bacteroidota</taxon>
        <taxon>Bacteroidia</taxon>
        <taxon>Bacteroidales</taxon>
        <taxon>Prevotellaceae</taxon>
        <taxon>Prevotella</taxon>
    </lineage>
</organism>
<reference evidence="17 29" key="12">
    <citation type="submission" date="2018-08" db="EMBL/GenBank/DDBJ databases">
        <title>Comparative analysis of Prevotella intermedia strains.</title>
        <authorList>
            <person name="Moon J.-H."/>
            <person name="Lee J.-H."/>
        </authorList>
    </citation>
    <scope>NUCLEOTIDE SEQUENCE [LARGE SCALE GENOMIC DNA]</scope>
    <source>
        <strain evidence="17 29">ATCC 15033</strain>
    </source>
</reference>
<dbReference type="EMBL" id="PENG01000002">
    <property type="protein sequence ID" value="PJI26106.1"/>
    <property type="molecule type" value="Genomic_DNA"/>
</dbReference>
<evidence type="ECO:0000313" key="21">
    <source>
        <dbReference type="Proteomes" id="UP000229102"/>
    </source>
</evidence>
<dbReference type="Proteomes" id="UP000230742">
    <property type="component" value="Chromosome 2"/>
</dbReference>
<dbReference type="EMBL" id="CP024728">
    <property type="protein sequence ID" value="ATV32037.1"/>
    <property type="molecule type" value="Genomic_DNA"/>
</dbReference>
<dbReference type="InterPro" id="IPR037147">
    <property type="entry name" value="Ribosomal_bL28_sf"/>
</dbReference>
<reference evidence="13 26" key="7">
    <citation type="submission" date="2017-11" db="EMBL/GenBank/DDBJ databases">
        <title>Genome sequencing of Prevotella intermedia KCOM 2069.</title>
        <authorList>
            <person name="Kook J.-K."/>
            <person name="Park S.-N."/>
            <person name="Lim Y.K."/>
        </authorList>
    </citation>
    <scope>NUCLEOTIDE SEQUENCE [LARGE SCALE GENOMIC DNA]</scope>
    <source>
        <strain evidence="13 26">KCOM 2069</strain>
    </source>
</reference>
<dbReference type="Proteomes" id="UP000219058">
    <property type="component" value="Unassembled WGS sequence"/>
</dbReference>
<evidence type="ECO:0000313" key="6">
    <source>
        <dbReference type="EMBL" id="ATV27522.1"/>
    </source>
</evidence>
<evidence type="ECO:0000313" key="22">
    <source>
        <dbReference type="Proteomes" id="UP000229323"/>
    </source>
</evidence>
<evidence type="ECO:0000313" key="11">
    <source>
        <dbReference type="EMBL" id="PDP60944.1"/>
    </source>
</evidence>
<dbReference type="Proteomes" id="UP000217431">
    <property type="component" value="Chromosome II"/>
</dbReference>
<keyword evidence="3 5" id="KW-0687">Ribonucleoprotein</keyword>
<dbReference type="Proteomes" id="UP000283868">
    <property type="component" value="Unassembled WGS sequence"/>
</dbReference>
<dbReference type="EMBL" id="PENF01000002">
    <property type="protein sequence ID" value="PJI18736.1"/>
    <property type="molecule type" value="Genomic_DNA"/>
</dbReference>
<dbReference type="EMBL" id="NSLY01000005">
    <property type="protein sequence ID" value="PDP60944.1"/>
    <property type="molecule type" value="Genomic_DNA"/>
</dbReference>
<evidence type="ECO:0000313" key="26">
    <source>
        <dbReference type="Proteomes" id="UP000230500"/>
    </source>
</evidence>
<reference evidence="16 24" key="9">
    <citation type="submission" date="2017-11" db="EMBL/GenBank/DDBJ databases">
        <title>Genome sequencing of Prevotella intermedia KCOM 2832.</title>
        <authorList>
            <person name="Kook J.-K."/>
            <person name="Park S.-N."/>
            <person name="Lim Y.K."/>
        </authorList>
    </citation>
    <scope>NUCLEOTIDE SEQUENCE [LARGE SCALE GENOMIC DNA]</scope>
    <source>
        <strain evidence="16 24">KCOM 2832</strain>
    </source>
</reference>
<evidence type="ECO:0000313" key="9">
    <source>
        <dbReference type="EMBL" id="BAR97044.1"/>
    </source>
</evidence>
<protein>
    <recommendedName>
        <fullName evidence="4 5">Large ribosomal subunit protein bL28</fullName>
    </recommendedName>
</protein>
<reference evidence="7 27" key="5">
    <citation type="submission" date="2017-11" db="EMBL/GenBank/DDBJ databases">
        <title>Genome sequencing of Prevotella intermedia KCOM 1949.</title>
        <authorList>
            <person name="Kook J.-K."/>
            <person name="Park S.-N."/>
            <person name="Lim Y.K."/>
        </authorList>
    </citation>
    <scope>NUCLEOTIDE SEQUENCE [LARGE SCALE GENOMIC DNA]</scope>
    <source>
        <strain evidence="7 27">KCOM 1949</strain>
    </source>
</reference>
<gene>
    <name evidence="5 10" type="primary">rpmB</name>
    <name evidence="11" type="ORF">CLI71_02815</name>
    <name evidence="12" type="ORF">CTI18_12360</name>
    <name evidence="7" type="ORF">CTM46_11080</name>
    <name evidence="8" type="ORF">CTM50_03220</name>
    <name evidence="14" type="ORF">CTM53_08825</name>
    <name evidence="16" type="ORF">CTM58_10105</name>
    <name evidence="15" type="ORF">CTM59_07455</name>
    <name evidence="6" type="ORF">CTM62_12325</name>
    <name evidence="13" type="ORF">CUC04_10055</name>
    <name evidence="17" type="ORF">D2S45_04885</name>
    <name evidence="9" type="ORF">PI172_2316</name>
    <name evidence="10" type="ORF">PIOMA14_II_0658</name>
</gene>
<reference evidence="11 20" key="3">
    <citation type="submission" date="2017-09" db="EMBL/GenBank/DDBJ databases">
        <title>Phase variable restriction modification systems are present in the genome sequences of periodontal pathogens Prevotella intermedia, Tannerella forsythia and Porphyromonas gingivalis.</title>
        <authorList>
            <person name="Haigh R.D."/>
            <person name="Crawford L."/>
            <person name="Ralph J."/>
            <person name="Wanford J."/>
            <person name="Vartoukian S.R."/>
            <person name="Hijazib K."/>
            <person name="Wade W."/>
            <person name="Oggioni M.R."/>
        </authorList>
    </citation>
    <scope>NUCLEOTIDE SEQUENCE [LARGE SCALE GENOMIC DNA]</scope>
    <source>
        <strain evidence="11 20">WW2834</strain>
    </source>
</reference>
<dbReference type="GO" id="GO:1990904">
    <property type="term" value="C:ribonucleoprotein complex"/>
    <property type="evidence" value="ECO:0007669"/>
    <property type="project" value="UniProtKB-KW"/>
</dbReference>
<dbReference type="GeneID" id="34517187"/>
<dbReference type="PANTHER" id="PTHR13528">
    <property type="entry name" value="39S RIBOSOMAL PROTEIN L28, MITOCHONDRIAL"/>
    <property type="match status" value="1"/>
</dbReference>
<accession>A0A0H5BMT4</accession>
<dbReference type="EMBL" id="AP014926">
    <property type="protein sequence ID" value="BAR97044.1"/>
    <property type="molecule type" value="Genomic_DNA"/>
</dbReference>
<dbReference type="EMBL" id="CP024724">
    <property type="protein sequence ID" value="ATV27522.1"/>
    <property type="molecule type" value="Genomic_DNA"/>
</dbReference>
<dbReference type="EMBL" id="QXEN01000005">
    <property type="protein sequence ID" value="RRF87655.1"/>
    <property type="molecule type" value="Genomic_DNA"/>
</dbReference>
<name>A0A0H5BMT4_PREIN</name>
<dbReference type="Proteomes" id="UP000229884">
    <property type="component" value="Unassembled WGS sequence"/>
</dbReference>
<dbReference type="InterPro" id="IPR034704">
    <property type="entry name" value="Ribosomal_bL28/bL31-like_sf"/>
</dbReference>
<reference evidence="6 23" key="11">
    <citation type="submission" date="2017-11" db="EMBL/GenBank/DDBJ databases">
        <title>Genome sequencing of Prevotella intermedia KCOM 2837.</title>
        <authorList>
            <person name="Kook J.-K."/>
            <person name="Park S.-N."/>
            <person name="Lim Y.K."/>
        </authorList>
    </citation>
    <scope>NUCLEOTIDE SEQUENCE [LARGE SCALE GENOMIC DNA]</scope>
    <source>
        <strain evidence="6 23">KCOM 2837</strain>
    </source>
</reference>
<dbReference type="Gene3D" id="2.30.170.40">
    <property type="entry name" value="Ribosomal protein L28/L24"/>
    <property type="match status" value="1"/>
</dbReference>
<evidence type="ECO:0000313" key="7">
    <source>
        <dbReference type="EMBL" id="ATV32037.1"/>
    </source>
</evidence>
<evidence type="ECO:0000256" key="1">
    <source>
        <dbReference type="ARBA" id="ARBA00008760"/>
    </source>
</evidence>
<reference evidence="12 25" key="4">
    <citation type="submission" date="2017-11" db="EMBL/GenBank/DDBJ databases">
        <title>Genome sequencing of Prevotella intermedia KCOM 1653.</title>
        <authorList>
            <person name="Kook J.-K."/>
            <person name="Park S.-N."/>
            <person name="Lim Y.K."/>
        </authorList>
    </citation>
    <scope>NUCLEOTIDE SEQUENCE [LARGE SCALE GENOMIC DNA]</scope>
    <source>
        <strain evidence="12 25">KCOM 1653</strain>
    </source>
</reference>
<dbReference type="EMBL" id="AP014598">
    <property type="protein sequence ID" value="BAU19162.1"/>
    <property type="molecule type" value="Genomic_DNA"/>
</dbReference>
<reference evidence="15 28" key="10">
    <citation type="submission" date="2017-11" db="EMBL/GenBank/DDBJ databases">
        <title>Genome sequencing of Prevotella intermedia KCOM 2833.</title>
        <authorList>
            <person name="Kook J.-K."/>
            <person name="Park S.-N."/>
            <person name="Lim Y.K."/>
        </authorList>
    </citation>
    <scope>NUCLEOTIDE SEQUENCE [LARGE SCALE GENOMIC DNA]</scope>
    <source>
        <strain evidence="15 28">KCOM 2833</strain>
    </source>
</reference>
<dbReference type="InterPro" id="IPR026569">
    <property type="entry name" value="Ribosomal_bL28"/>
</dbReference>
<evidence type="ECO:0000313" key="17">
    <source>
        <dbReference type="EMBL" id="RRF87655.1"/>
    </source>
</evidence>
<evidence type="ECO:0000313" key="16">
    <source>
        <dbReference type="EMBL" id="PJI26106.1"/>
    </source>
</evidence>
<dbReference type="Proteomes" id="UP000231201">
    <property type="component" value="Unassembled WGS sequence"/>
</dbReference>
<evidence type="ECO:0000313" key="12">
    <source>
        <dbReference type="EMBL" id="PIK19665.1"/>
    </source>
</evidence>
<reference evidence="9 18" key="1">
    <citation type="submission" date="2015-07" db="EMBL/GenBank/DDBJ databases">
        <title>Complete genome sequence of Prevotella intermedia strain 17-2.</title>
        <authorList>
            <person name="Nambu T."/>
        </authorList>
    </citation>
    <scope>NUCLEOTIDE SEQUENCE [LARGE SCALE GENOMIC DNA]</scope>
    <source>
        <strain evidence="9 18">17-2</strain>
    </source>
</reference>
<dbReference type="AlphaFoldDB" id="A0A0H5BMT4"/>
<evidence type="ECO:0000313" key="10">
    <source>
        <dbReference type="EMBL" id="BAU19162.1"/>
    </source>
</evidence>
<dbReference type="STRING" id="28131.BWX40_11295"/>
<reference evidence="10 19" key="2">
    <citation type="journal article" date="2016" name="DNA Res.">
        <title>The complete genome sequencing of Prevotella intermedia strain OMA14 and a subsequent fine-scale, intra-species genomic comparison reveal an unusual amplification of conjugative and mobile transposons and identify a novel Prevotella-lineage-specific repeat.</title>
        <authorList>
            <person name="Naito M."/>
            <person name="Ogura Y."/>
            <person name="Itoh T."/>
            <person name="Shoji M."/>
            <person name="Okamoto M."/>
            <person name="Hayashi T."/>
            <person name="Nakayama K."/>
        </authorList>
    </citation>
    <scope>NUCLEOTIDE SEQUENCE [LARGE SCALE GENOMIC DNA]</scope>
    <source>
        <strain evidence="10 19">OMA14</strain>
    </source>
</reference>
<comment type="similarity">
    <text evidence="1 5">Belongs to the bacterial ribosomal protein bL28 family.</text>
</comment>
<evidence type="ECO:0000313" key="19">
    <source>
        <dbReference type="Proteomes" id="UP000217431"/>
    </source>
</evidence>
<dbReference type="HAMAP" id="MF_00373">
    <property type="entry name" value="Ribosomal_bL28"/>
    <property type="match status" value="1"/>
</dbReference>
<dbReference type="Proteomes" id="UP000229630">
    <property type="component" value="Chromosome 2"/>
</dbReference>
<proteinExistence type="inferred from homology"/>
<evidence type="ECO:0000313" key="8">
    <source>
        <dbReference type="EMBL" id="ATV52144.1"/>
    </source>
</evidence>
<dbReference type="RefSeq" id="WP_014708480.1">
    <property type="nucleotide sequence ID" value="NZ_AP014598.1"/>
</dbReference>
<dbReference type="Proteomes" id="UP000067008">
    <property type="component" value="Chromosome 1"/>
</dbReference>